<dbReference type="VEuPathDB" id="FungiDB:PADG_03957"/>
<keyword evidence="2" id="KW-0378">Hydrolase</keyword>
<dbReference type="PANTHER" id="PTHR46640:SF1">
    <property type="entry name" value="FUNGAL LIPASE-LIKE DOMAIN-CONTAINING PROTEIN-RELATED"/>
    <property type="match status" value="1"/>
</dbReference>
<dbReference type="Gene3D" id="3.40.50.1820">
    <property type="entry name" value="alpha/beta hydrolase"/>
    <property type="match status" value="1"/>
</dbReference>
<dbReference type="VEuPathDB" id="FungiDB:PABG_01364"/>
<evidence type="ECO:0000256" key="4">
    <source>
        <dbReference type="SAM" id="SignalP"/>
    </source>
</evidence>
<keyword evidence="1 4" id="KW-0732">Signal</keyword>
<evidence type="ECO:0000313" key="7">
    <source>
        <dbReference type="Proteomes" id="UP000242814"/>
    </source>
</evidence>
<evidence type="ECO:0000256" key="3">
    <source>
        <dbReference type="SAM" id="MobiDB-lite"/>
    </source>
</evidence>
<dbReference type="InterPro" id="IPR029058">
    <property type="entry name" value="AB_hydrolase_fold"/>
</dbReference>
<dbReference type="GO" id="GO:0016787">
    <property type="term" value="F:hydrolase activity"/>
    <property type="evidence" value="ECO:0007669"/>
    <property type="project" value="UniProtKB-KW"/>
</dbReference>
<dbReference type="Proteomes" id="UP000242814">
    <property type="component" value="Unassembled WGS sequence"/>
</dbReference>
<dbReference type="SUPFAM" id="SSF53474">
    <property type="entry name" value="alpha/beta-Hydrolases"/>
    <property type="match status" value="1"/>
</dbReference>
<evidence type="ECO:0000259" key="5">
    <source>
        <dbReference type="Pfam" id="PF01764"/>
    </source>
</evidence>
<dbReference type="GO" id="GO:0006629">
    <property type="term" value="P:lipid metabolic process"/>
    <property type="evidence" value="ECO:0007669"/>
    <property type="project" value="InterPro"/>
</dbReference>
<organism evidence="6 7">
    <name type="scientific">Paracoccidioides brasiliensis</name>
    <dbReference type="NCBI Taxonomy" id="121759"/>
    <lineage>
        <taxon>Eukaryota</taxon>
        <taxon>Fungi</taxon>
        <taxon>Dikarya</taxon>
        <taxon>Ascomycota</taxon>
        <taxon>Pezizomycotina</taxon>
        <taxon>Eurotiomycetes</taxon>
        <taxon>Eurotiomycetidae</taxon>
        <taxon>Onygenales</taxon>
        <taxon>Ajellomycetaceae</taxon>
        <taxon>Paracoccidioides</taxon>
    </lineage>
</organism>
<feature type="domain" description="Fungal lipase-type" evidence="5">
    <location>
        <begin position="114"/>
        <end position="287"/>
    </location>
</feature>
<dbReference type="CDD" id="cd00519">
    <property type="entry name" value="Lipase_3"/>
    <property type="match status" value="1"/>
</dbReference>
<dbReference type="InterPro" id="IPR002921">
    <property type="entry name" value="Fungal_lipase-type"/>
</dbReference>
<proteinExistence type="predicted"/>
<dbReference type="PANTHER" id="PTHR46640">
    <property type="entry name" value="TRIACYLGLYCEROL LIPASE, PUTATIVE (AFU_ORTHOLOGUE AFUA_6G06510)-RELATED"/>
    <property type="match status" value="1"/>
</dbReference>
<feature type="compositionally biased region" description="Polar residues" evidence="3">
    <location>
        <begin position="254"/>
        <end position="264"/>
    </location>
</feature>
<comment type="caution">
    <text evidence="6">The sequence shown here is derived from an EMBL/GenBank/DDBJ whole genome shotgun (WGS) entry which is preliminary data.</text>
</comment>
<reference evidence="6 7" key="1">
    <citation type="submission" date="2016-06" db="EMBL/GenBank/DDBJ databases">
        <authorList>
            <person name="Kjaerup R.B."/>
            <person name="Dalgaard T.S."/>
            <person name="Juul-Madsen H.R."/>
        </authorList>
    </citation>
    <scope>NUCLEOTIDE SEQUENCE [LARGE SCALE GENOMIC DNA]</scope>
    <source>
        <strain evidence="6 7">Pb300</strain>
    </source>
</reference>
<feature type="chain" id="PRO_5008902494" description="Fungal lipase-type domain-containing protein" evidence="4">
    <location>
        <begin position="19"/>
        <end position="458"/>
    </location>
</feature>
<dbReference type="Pfam" id="PF01764">
    <property type="entry name" value="Lipase_3"/>
    <property type="match status" value="1"/>
</dbReference>
<feature type="signal peptide" evidence="4">
    <location>
        <begin position="1"/>
        <end position="18"/>
    </location>
</feature>
<evidence type="ECO:0000256" key="1">
    <source>
        <dbReference type="ARBA" id="ARBA00022729"/>
    </source>
</evidence>
<dbReference type="EMBL" id="LZYO01000034">
    <property type="protein sequence ID" value="ODH41282.1"/>
    <property type="molecule type" value="Genomic_DNA"/>
</dbReference>
<protein>
    <recommendedName>
        <fullName evidence="5">Fungal lipase-type domain-containing protein</fullName>
    </recommendedName>
</protein>
<evidence type="ECO:0000256" key="2">
    <source>
        <dbReference type="ARBA" id="ARBA00022801"/>
    </source>
</evidence>
<accession>A0A1D2JLJ9</accession>
<dbReference type="InterPro" id="IPR051299">
    <property type="entry name" value="AB_hydrolase_lip/est"/>
</dbReference>
<dbReference type="AlphaFoldDB" id="A0A1D2JLJ9"/>
<sequence>MKLLFLFSVFLHFIVATASPQQQPENHGSIVHNCRDYRTVSKELFLSLEELSRVVDITYCVGTTGVYKPFQCLGRCHEFEGFELVTTWNTGPLLSDSCGFLVLSHPPWPKRIIIGFRGTYSISNTIVDLSAIPQVYIPYPGNKPSDPHQRPCTNCTVHAGFMQSWLNARNILLHPLEQTIAQYPDYQLVVVGHSLGGAVAAVAGLEFQIRGWQPQVTTFGEPKVGNRGLVEYLNEAFQLSNASSSSLSTDYSSRGHNYSGNRYNQNKTSSYHRVTHINDPVPLLPLTEWGYRPHAGEIYISKSDLPPNISDLCHCIGDADPECIAGSEVADEGYLRILSSGLSKLTGSNDAPVKGKERDEGDSLLAAQQRPLLPSMVVQVQDDGELSTDANLIPARYRLWELLFSHRDYFWRLGVCLPSPNWEKKGPGWRLHWKWPLKWKLPWKSRRVGSCGGGGEMG</sequence>
<gene>
    <name evidence="6" type="ORF">ACO22_01414</name>
</gene>
<evidence type="ECO:0000313" key="6">
    <source>
        <dbReference type="EMBL" id="ODH41282.1"/>
    </source>
</evidence>
<name>A0A1D2JLJ9_PARBR</name>
<feature type="region of interest" description="Disordered" evidence="3">
    <location>
        <begin position="245"/>
        <end position="264"/>
    </location>
</feature>